<protein>
    <submittedName>
        <fullName evidence="1">Uncharacterized protein</fullName>
    </submittedName>
</protein>
<sequence>MSPQTVVLVGNRERFVSSRVEDYKFWNGDERDERKSTKIETRKEICEGDQSILDGFKR</sequence>
<dbReference type="EnsemblPlants" id="MELO3C032173.2.1">
    <property type="protein sequence ID" value="MELO3C032173.2.1"/>
    <property type="gene ID" value="MELO3C032173.2"/>
</dbReference>
<reference evidence="1" key="1">
    <citation type="submission" date="2023-03" db="UniProtKB">
        <authorList>
            <consortium name="EnsemblPlants"/>
        </authorList>
    </citation>
    <scope>IDENTIFICATION</scope>
</reference>
<proteinExistence type="predicted"/>
<organism evidence="1">
    <name type="scientific">Cucumis melo</name>
    <name type="common">Muskmelon</name>
    <dbReference type="NCBI Taxonomy" id="3656"/>
    <lineage>
        <taxon>Eukaryota</taxon>
        <taxon>Viridiplantae</taxon>
        <taxon>Streptophyta</taxon>
        <taxon>Embryophyta</taxon>
        <taxon>Tracheophyta</taxon>
        <taxon>Spermatophyta</taxon>
        <taxon>Magnoliopsida</taxon>
        <taxon>eudicotyledons</taxon>
        <taxon>Gunneridae</taxon>
        <taxon>Pentapetalae</taxon>
        <taxon>rosids</taxon>
        <taxon>fabids</taxon>
        <taxon>Cucurbitales</taxon>
        <taxon>Cucurbitaceae</taxon>
        <taxon>Benincaseae</taxon>
        <taxon>Cucumis</taxon>
    </lineage>
</organism>
<name>A0A9I9EDB8_CUCME</name>
<dbReference type="AlphaFoldDB" id="A0A9I9EDB8"/>
<dbReference type="Gramene" id="MELO3C032173.2.1">
    <property type="protein sequence ID" value="MELO3C032173.2.1"/>
    <property type="gene ID" value="MELO3C032173.2"/>
</dbReference>
<accession>A0A9I9EDB8</accession>
<evidence type="ECO:0000313" key="1">
    <source>
        <dbReference type="EnsemblPlants" id="MELO3C032173.2.1"/>
    </source>
</evidence>